<gene>
    <name evidence="2" type="ORF">XA68_11687</name>
</gene>
<organism evidence="2 3">
    <name type="scientific">Ophiocordyceps unilateralis</name>
    <name type="common">Zombie-ant fungus</name>
    <name type="synonym">Torrubia unilateralis</name>
    <dbReference type="NCBI Taxonomy" id="268505"/>
    <lineage>
        <taxon>Eukaryota</taxon>
        <taxon>Fungi</taxon>
        <taxon>Dikarya</taxon>
        <taxon>Ascomycota</taxon>
        <taxon>Pezizomycotina</taxon>
        <taxon>Sordariomycetes</taxon>
        <taxon>Hypocreomycetidae</taxon>
        <taxon>Hypocreales</taxon>
        <taxon>Ophiocordycipitaceae</taxon>
        <taxon>Ophiocordyceps</taxon>
    </lineage>
</organism>
<evidence type="ECO:0000256" key="1">
    <source>
        <dbReference type="SAM" id="MobiDB-lite"/>
    </source>
</evidence>
<keyword evidence="3" id="KW-1185">Reference proteome</keyword>
<evidence type="ECO:0000313" key="2">
    <source>
        <dbReference type="EMBL" id="PFH54928.1"/>
    </source>
</evidence>
<protein>
    <submittedName>
        <fullName evidence="2">Uncharacterized protein</fullName>
    </submittedName>
</protein>
<evidence type="ECO:0000313" key="3">
    <source>
        <dbReference type="Proteomes" id="UP000037136"/>
    </source>
</evidence>
<feature type="compositionally biased region" description="Basic residues" evidence="1">
    <location>
        <begin position="83"/>
        <end position="93"/>
    </location>
</feature>
<feature type="region of interest" description="Disordered" evidence="1">
    <location>
        <begin position="1"/>
        <end position="37"/>
    </location>
</feature>
<proteinExistence type="predicted"/>
<dbReference type="EMBL" id="LAZP02001628">
    <property type="protein sequence ID" value="PFH54928.1"/>
    <property type="molecule type" value="Genomic_DNA"/>
</dbReference>
<sequence length="168" mass="19164">MMIMQQRRPGAAPSIETSQLSQDGDVKSSIIENPTAPPMTAQMAAKQANVRRKKRPTGFISRLSDFFEPDEFHERARQANKESRKKRNKKRGKERSVWIKLWSFLCCEGAADSDLGGRPARTREPIRIERRYIPMPAYDPADLDPDELAPPPRRTGMRFVLATPIQES</sequence>
<name>A0A2A9NXT2_OPHUN</name>
<reference evidence="2 3" key="2">
    <citation type="journal article" date="2017" name="Sci. Rep.">
        <title>Ant-infecting Ophiocordyceps genomes reveal a high diversity of potential behavioral manipulation genes and a possible major role for enterotoxins.</title>
        <authorList>
            <person name="de Bekker C."/>
            <person name="Ohm R.A."/>
            <person name="Evans H.C."/>
            <person name="Brachmann A."/>
            <person name="Hughes D.P."/>
        </authorList>
    </citation>
    <scope>NUCLEOTIDE SEQUENCE [LARGE SCALE GENOMIC DNA]</scope>
    <source>
        <strain evidence="2 3">SC16a</strain>
    </source>
</reference>
<feature type="region of interest" description="Disordered" evidence="1">
    <location>
        <begin position="75"/>
        <end position="94"/>
    </location>
</feature>
<dbReference type="AlphaFoldDB" id="A0A2A9NXT2"/>
<accession>A0A2A9NXT2</accession>
<comment type="caution">
    <text evidence="2">The sequence shown here is derived from an EMBL/GenBank/DDBJ whole genome shotgun (WGS) entry which is preliminary data.</text>
</comment>
<dbReference type="Proteomes" id="UP000037136">
    <property type="component" value="Unassembled WGS sequence"/>
</dbReference>
<reference evidence="2 3" key="1">
    <citation type="journal article" date="2015" name="BMC Genomics">
        <title>Gene expression during zombie ant biting behavior reflects the complexity underlying fungal parasitic behavioral manipulation.</title>
        <authorList>
            <person name="de Bekker C."/>
            <person name="Ohm R.A."/>
            <person name="Loreto R.G."/>
            <person name="Sebastian A."/>
            <person name="Albert I."/>
            <person name="Merrow M."/>
            <person name="Brachmann A."/>
            <person name="Hughes D.P."/>
        </authorList>
    </citation>
    <scope>NUCLEOTIDE SEQUENCE [LARGE SCALE GENOMIC DNA]</scope>
    <source>
        <strain evidence="2 3">SC16a</strain>
    </source>
</reference>